<organism evidence="1 2">
    <name type="scientific">Strongylus vulgaris</name>
    <name type="common">Blood worm</name>
    <dbReference type="NCBI Taxonomy" id="40348"/>
    <lineage>
        <taxon>Eukaryota</taxon>
        <taxon>Metazoa</taxon>
        <taxon>Ecdysozoa</taxon>
        <taxon>Nematoda</taxon>
        <taxon>Chromadorea</taxon>
        <taxon>Rhabditida</taxon>
        <taxon>Rhabditina</taxon>
        <taxon>Rhabditomorpha</taxon>
        <taxon>Strongyloidea</taxon>
        <taxon>Strongylidae</taxon>
        <taxon>Strongylus</taxon>
    </lineage>
</organism>
<accession>A0A3P7KT60</accession>
<reference evidence="1 2" key="1">
    <citation type="submission" date="2018-11" db="EMBL/GenBank/DDBJ databases">
        <authorList>
            <consortium name="Pathogen Informatics"/>
        </authorList>
    </citation>
    <scope>NUCLEOTIDE SEQUENCE [LARGE SCALE GENOMIC DNA]</scope>
</reference>
<dbReference type="Gene3D" id="3.20.20.80">
    <property type="entry name" value="Glycosidases"/>
    <property type="match status" value="1"/>
</dbReference>
<proteinExistence type="predicted"/>
<dbReference type="AlphaFoldDB" id="A0A3P7KT60"/>
<evidence type="ECO:0000313" key="1">
    <source>
        <dbReference type="EMBL" id="VDM70422.1"/>
    </source>
</evidence>
<keyword evidence="2" id="KW-1185">Reference proteome</keyword>
<dbReference type="EMBL" id="UYYB01015993">
    <property type="protein sequence ID" value="VDM70422.1"/>
    <property type="molecule type" value="Genomic_DNA"/>
</dbReference>
<name>A0A3P7KT60_STRVU</name>
<protein>
    <submittedName>
        <fullName evidence="1">Uncharacterized protein</fullName>
    </submittedName>
</protein>
<dbReference type="OrthoDB" id="550577at2759"/>
<sequence length="94" mass="10836">MLAWTYGYPRVMSSFYFEKTDQGPPNYGVRSGFATRSPSFNPDQTCDPSSGWVCEHRWPTIRFGAEKLWLGCLFVLGKWSDSEAHALARQQLRR</sequence>
<gene>
    <name evidence="1" type="ORF">SVUK_LOCUS5420</name>
</gene>
<dbReference type="Proteomes" id="UP000270094">
    <property type="component" value="Unassembled WGS sequence"/>
</dbReference>
<evidence type="ECO:0000313" key="2">
    <source>
        <dbReference type="Proteomes" id="UP000270094"/>
    </source>
</evidence>